<dbReference type="InterPro" id="IPR008858">
    <property type="entry name" value="TROVE_dom"/>
</dbReference>
<feature type="repeat" description="WD" evidence="3">
    <location>
        <begin position="2070"/>
        <end position="2096"/>
    </location>
</feature>
<dbReference type="GO" id="GO:0003720">
    <property type="term" value="F:telomerase activity"/>
    <property type="evidence" value="ECO:0007669"/>
    <property type="project" value="TreeGrafter"/>
</dbReference>
<dbReference type="InterPro" id="IPR025139">
    <property type="entry name" value="DUF4062"/>
</dbReference>
<dbReference type="SMART" id="SM00320">
    <property type="entry name" value="WD40"/>
    <property type="match status" value="18"/>
</dbReference>
<dbReference type="InterPro" id="IPR011047">
    <property type="entry name" value="Quinoprotein_ADH-like_sf"/>
</dbReference>
<dbReference type="InterPro" id="IPR056829">
    <property type="entry name" value="Beta-prop_TEP1_2nd"/>
</dbReference>
<dbReference type="Gene3D" id="3.40.50.410">
    <property type="entry name" value="von Willebrand factor, type A domain"/>
    <property type="match status" value="1"/>
</dbReference>
<dbReference type="InterPro" id="IPR036322">
    <property type="entry name" value="WD40_repeat_dom_sf"/>
</dbReference>
<dbReference type="InterPro" id="IPR045804">
    <property type="entry name" value="DUF5920"/>
</dbReference>
<dbReference type="InterPro" id="IPR027417">
    <property type="entry name" value="P-loop_NTPase"/>
</dbReference>
<dbReference type="Pfam" id="PF25048">
    <property type="entry name" value="Beta-prop_TEP1_C"/>
    <property type="match status" value="1"/>
</dbReference>
<evidence type="ECO:0000256" key="1">
    <source>
        <dbReference type="ARBA" id="ARBA00022574"/>
    </source>
</evidence>
<evidence type="ECO:0000256" key="4">
    <source>
        <dbReference type="SAM" id="MobiDB-lite"/>
    </source>
</evidence>
<protein>
    <submittedName>
        <fullName evidence="6">Telomerase component 1</fullName>
    </submittedName>
</protein>
<dbReference type="Gene3D" id="2.130.10.10">
    <property type="entry name" value="YVTN repeat-like/Quinoprotein amine dehydrogenase"/>
    <property type="match status" value="6"/>
</dbReference>
<gene>
    <name evidence="6" type="ORF">PECUL_23A036877</name>
</gene>
<evidence type="ECO:0000259" key="5">
    <source>
        <dbReference type="PROSITE" id="PS50988"/>
    </source>
</evidence>
<feature type="domain" description="TROVE" evidence="5">
    <location>
        <begin position="304"/>
        <end position="748"/>
    </location>
</feature>
<feature type="region of interest" description="Disordered" evidence="4">
    <location>
        <begin position="197"/>
        <end position="253"/>
    </location>
</feature>
<dbReference type="EMBL" id="OW240916">
    <property type="protein sequence ID" value="CAH2294811.1"/>
    <property type="molecule type" value="Genomic_DNA"/>
</dbReference>
<dbReference type="InterPro" id="IPR019775">
    <property type="entry name" value="WD40_repeat_CS"/>
</dbReference>
<dbReference type="InterPro" id="IPR056828">
    <property type="entry name" value="Beta-prop_TEP1_C"/>
</dbReference>
<dbReference type="PROSITE" id="PS50988">
    <property type="entry name" value="TROVE"/>
    <property type="match status" value="1"/>
</dbReference>
<name>A0AAD1S877_PELCU</name>
<dbReference type="CDD" id="cd00200">
    <property type="entry name" value="WD40"/>
    <property type="match status" value="2"/>
</dbReference>
<dbReference type="Pfam" id="PF05731">
    <property type="entry name" value="TROVE"/>
    <property type="match status" value="1"/>
</dbReference>
<dbReference type="Pfam" id="PF00400">
    <property type="entry name" value="WD40"/>
    <property type="match status" value="6"/>
</dbReference>
<dbReference type="GO" id="GO:0000722">
    <property type="term" value="P:telomere maintenance via recombination"/>
    <property type="evidence" value="ECO:0007669"/>
    <property type="project" value="TreeGrafter"/>
</dbReference>
<dbReference type="InterPro" id="IPR056884">
    <property type="entry name" value="NPHP3-like_N"/>
</dbReference>
<dbReference type="Pfam" id="PF19334">
    <property type="entry name" value="DUF5920"/>
    <property type="match status" value="1"/>
</dbReference>
<feature type="repeat" description="WD" evidence="3">
    <location>
        <begin position="1970"/>
        <end position="2002"/>
    </location>
</feature>
<evidence type="ECO:0000256" key="2">
    <source>
        <dbReference type="ARBA" id="ARBA00022737"/>
    </source>
</evidence>
<dbReference type="InterPro" id="IPR052652">
    <property type="entry name" value="Telomerase_Complex_Comp"/>
</dbReference>
<dbReference type="Gene3D" id="1.25.40.370">
    <property type="match status" value="1"/>
</dbReference>
<dbReference type="Pfam" id="PF25047">
    <property type="entry name" value="Beta-prop_TEP1_2nd"/>
    <property type="match status" value="1"/>
</dbReference>
<feature type="repeat" description="WD" evidence="3">
    <location>
        <begin position="2099"/>
        <end position="2132"/>
    </location>
</feature>
<feature type="repeat" description="WD" evidence="3">
    <location>
        <begin position="2363"/>
        <end position="2395"/>
    </location>
</feature>
<dbReference type="InterPro" id="IPR036465">
    <property type="entry name" value="vWFA_dom_sf"/>
</dbReference>
<keyword evidence="7" id="KW-1185">Reference proteome</keyword>
<dbReference type="Pfam" id="PF13271">
    <property type="entry name" value="DUF4062"/>
    <property type="match status" value="1"/>
</dbReference>
<dbReference type="InterPro" id="IPR037214">
    <property type="entry name" value="TROVE_dom_sf"/>
</dbReference>
<reference evidence="6" key="1">
    <citation type="submission" date="2022-03" db="EMBL/GenBank/DDBJ databases">
        <authorList>
            <person name="Alioto T."/>
            <person name="Alioto T."/>
            <person name="Gomez Garrido J."/>
        </authorList>
    </citation>
    <scope>NUCLEOTIDE SEQUENCE</scope>
</reference>
<dbReference type="Gene3D" id="3.40.50.300">
    <property type="entry name" value="P-loop containing nucleotide triphosphate hydrolases"/>
    <property type="match status" value="1"/>
</dbReference>
<dbReference type="SUPFAM" id="SSF52540">
    <property type="entry name" value="P-loop containing nucleoside triphosphate hydrolases"/>
    <property type="match status" value="1"/>
</dbReference>
<evidence type="ECO:0000313" key="7">
    <source>
        <dbReference type="Proteomes" id="UP001295444"/>
    </source>
</evidence>
<feature type="repeat" description="WD" evidence="3">
    <location>
        <begin position="1928"/>
        <end position="1959"/>
    </location>
</feature>
<dbReference type="GO" id="GO:0070034">
    <property type="term" value="F:telomerase RNA binding"/>
    <property type="evidence" value="ECO:0007669"/>
    <property type="project" value="TreeGrafter"/>
</dbReference>
<keyword evidence="1 3" id="KW-0853">WD repeat</keyword>
<organism evidence="6 7">
    <name type="scientific">Pelobates cultripes</name>
    <name type="common">Western spadefoot toad</name>
    <dbReference type="NCBI Taxonomy" id="61616"/>
    <lineage>
        <taxon>Eukaryota</taxon>
        <taxon>Metazoa</taxon>
        <taxon>Chordata</taxon>
        <taxon>Craniata</taxon>
        <taxon>Vertebrata</taxon>
        <taxon>Euteleostomi</taxon>
        <taxon>Amphibia</taxon>
        <taxon>Batrachia</taxon>
        <taxon>Anura</taxon>
        <taxon>Pelobatoidea</taxon>
        <taxon>Pelobatidae</taxon>
        <taxon>Pelobates</taxon>
    </lineage>
</organism>
<dbReference type="SUPFAM" id="SSF50998">
    <property type="entry name" value="Quinoprotein alcohol dehydrogenase-like"/>
    <property type="match status" value="1"/>
</dbReference>
<dbReference type="PROSITE" id="PS50294">
    <property type="entry name" value="WD_REPEATS_REGION"/>
    <property type="match status" value="6"/>
</dbReference>
<dbReference type="InterPro" id="IPR001680">
    <property type="entry name" value="WD40_rpt"/>
</dbReference>
<feature type="repeat" description="WD" evidence="3">
    <location>
        <begin position="2321"/>
        <end position="2352"/>
    </location>
</feature>
<feature type="compositionally biased region" description="Polar residues" evidence="4">
    <location>
        <begin position="197"/>
        <end position="244"/>
    </location>
</feature>
<feature type="repeat" description="WD" evidence="3">
    <location>
        <begin position="2191"/>
        <end position="2231"/>
    </location>
</feature>
<feature type="repeat" description="WD" evidence="3">
    <location>
        <begin position="2146"/>
        <end position="2180"/>
    </location>
</feature>
<evidence type="ECO:0000256" key="3">
    <source>
        <dbReference type="PROSITE-ProRule" id="PRU00221"/>
    </source>
</evidence>
<dbReference type="SUPFAM" id="SSF140864">
    <property type="entry name" value="TROVE domain-like"/>
    <property type="match status" value="1"/>
</dbReference>
<dbReference type="PROSITE" id="PS00678">
    <property type="entry name" value="WD_REPEATS_1"/>
    <property type="match status" value="3"/>
</dbReference>
<feature type="repeat" description="WD" evidence="3">
    <location>
        <begin position="2552"/>
        <end position="2582"/>
    </location>
</feature>
<accession>A0AAD1S877</accession>
<dbReference type="Proteomes" id="UP001295444">
    <property type="component" value="Chromosome 05"/>
</dbReference>
<dbReference type="GO" id="GO:0005697">
    <property type="term" value="C:telomerase holoenzyme complex"/>
    <property type="evidence" value="ECO:0007669"/>
    <property type="project" value="TreeGrafter"/>
</dbReference>
<evidence type="ECO:0000313" key="6">
    <source>
        <dbReference type="EMBL" id="CAH2294811.1"/>
    </source>
</evidence>
<dbReference type="PROSITE" id="PS50082">
    <property type="entry name" value="WD_REPEATS_2"/>
    <property type="match status" value="10"/>
</dbReference>
<dbReference type="SUPFAM" id="SSF50978">
    <property type="entry name" value="WD40 repeat-like"/>
    <property type="match status" value="2"/>
</dbReference>
<proteinExistence type="predicted"/>
<dbReference type="InterPro" id="IPR015943">
    <property type="entry name" value="WD40/YVTN_repeat-like_dom_sf"/>
</dbReference>
<dbReference type="Pfam" id="PF24883">
    <property type="entry name" value="NPHP3_N"/>
    <property type="match status" value="1"/>
</dbReference>
<keyword evidence="2" id="KW-0677">Repeat</keyword>
<sequence length="2633" mass="292538">MNGKSIQSILSVRVSNMPSRDTSFSGSSRLSLENTALRGGKSLTQPRCKLALKLPGSEWLNMSTLRQPCTDAYGSQKLSLVPSWEEKSSDLTQFTNQSLLISKHPLSCNPLLNSESTLTSTQSLRSKLSLSTTATDLTSSILTTKPALSSLSSNLSLPSKLATTSNSSICSIHPDNLDSSLTSVCVTTELSKLVLTPQSTLSSSTDTKNNYNPSKQNLVKSFPSDATLNPKSTLGGTQGESSAFESEGDKTSLESLPSLAEQARLYANVLSENVEISSSKQCQPALLVSMPKDTMHTVRQERTTLNSQQSETYLHQKKMALVSAACCSLVNGPKFSDSSDLTRAEIWSLCEEMAKLDPEFVLKVALYTRQELNIRSTANFMLAVSALLPACRPYLRRYFCASVQLPSDWMEVPRLYQSLAGTIKMAPLPACLRRAMTIKFKEFSEYQLAKYNTRRQRGKSNHKKRDNRTLNVPRQVKVGKSLRFLESSLNALQQKFDTSPPPCCSKKTKDNVSLKSLIQRLHISKPANYVMSLLGCKYPKDLESFSRSGLEGPWQPQLAGCRMKLKQPETWERELSQKGNTGPVWEMLLDNNQVPFMALLRNLRSLIRAGIGDKYHKQVTSRLSNQNAVIKSRQFPFRFLSAYKVIQHLDLQRCKTETPFPSNKTLLERIIRREGKFDAQLRGRHFLRRHLRAFLAVPALYQMLKREKEAVRKARSLKLDKDVLQSYKKALEDAVQISAQHNIPPLPGRTVIFLCASDPMHEDCHGAKELSMPTEDTDIMDRCKNPTLLDVGLLLGLMVKGISESSQLVLYNEQSFFLDETSSSNLLQNFISLNDQVPEKLPCGINLSVENVKPPVNYLLELLSKRTKVDTFLVFAPSPLEEEFRTVMRHYRREVNADCLCVTVLPAGYKREDDIEECNDITLCGFTEQVLRFVSERGTARLIDHVEKVNERFNVPEDPDSARRKQVSAREIITMPAKQRWRSIRVFISSTFRDMHGERDILIGRVIPELRVRAARHFLSLEEVDLRWGITEEEAKKDRQLSLCLSEVSRSQIFIGILGERYGHTPSVYSVPLLPDFQWIQTYPPGRSITELEAMQFLNHCDRKISSYPKALFYLRDPGILRSVPKEWLSDFAPESQAAEIRVADLKNRVCKHPAAKSSRYDCQWGGERDGKPFVTGLEEFEAQVMEDIWQVIERDFIREETDSSGEDGEQEGFQEWQERLFCARKKLVLSTQNQIVEKTLSSASKGQVFLVCGEPSQGKTVFMAVLVKELRLAASSSVIYHFAGATPEARGVENMLTRVCKQLSLHLQRPNENIISYRALRDEFNYLLLLTSRSLRRNQTFTLLIDGADLLCGRAGDLSSDWIPEHLPTRVNLVLSMTEGSSLSGFLRRRKDTVLISLGSLEPSDRAELVRQRLAVYGKKLDESSFNNQMRLLLIKKGTKDPLYLTMACEELRTNAIFEKLSDDIQKLPASLAPLIQRRLQSLENEHGTTMVTIALTAICLSRKGMLERDLLRILSSLKNLHSVYATSWNKILTVATQAENLPMTTFTLLLRGLRSVLGLWTSDSRLHLPSGLIRDVVEKRYLAKSEVIRAVHLLIAAHLWTVCFPADPQSSPLPPAECLSELSHHLLCSRQLQILGELLLTLPFLQTHATLGLLPHLCQVYCRYVEAVSSNQDLKEFGGKQQDLHMVVSSVEELREFIQRSLPILSQNPSIFYQLALNEPCCSIVCVEAQKIMSARNDTDDQRLVLWINKPQSVNVCSSKSLEVPSSPSCAVLGSEGRMAVVGTSDGSLYIFDTQSGEDLKILQSGCDGVAACSFISSDTLCVTSYDGIMEIWNIKDGCRMYRTEAHRRQVTGCRATADRRQILTCSLDCQLKLWETSRGSHLGSTSFPSPLNCVEFHPREHVVAVGSWDGKITMVHLGTWKRNAIIGGGSSVRAISFSLEGNMVISGSLDGCVSLWAWEANVQLAHFSAHNGSTMTTSLLRQGENLLTGGEDGKVQVWSGGLGKLKGQVCMESTQSPALCLGISPNKQLLAVGYHSDSVFVYNVDSGDRVSLCSFTDVAVRTLLWLSDSVLVTGSSDNLVRIWNVTPGASVCQLTLHGHQRPVQALAISSQLLASASDDVSVCLWTLENLLGVALPSAPVSVLRGHTAGVTCCSFSQDGRLLATGGKDRSVFCWDVSLSPPAIVHSLLSCHRDWVSDCAWTEDNKLVSCSGDGSLCLWNVTLQECLLQFAGHHSAISSAICVGERVLTSGRDGCLKVWNMSGVEIASIQAHHDQINQIIAYWDSEESQDDDNLVAYTAGSDGSVLKWSPLQMEKMQMLCGHGDTVIASASAPHGEVTVTAALDGSVRLWGKPSREKSVLPISHIGAVSAIAWSPDGKVVVSGEETGAVIVWKQYKPILTLQCSELSVFSLIFTTQRSFCVVSNDKKVSRWLLFPCKAGGFRSKKAYSVEMESQVVSANLTSSEQIELITVLGNRFLLETKTGVLKQGNYSESSSVQEARVPPPEELQPGTFINAKKSDIGVCDTAGGLWLPSKEVKDSKGKMTVKWEKIQMHNASISCLRAMDGYVVSASMDRSVKIWKRNPFKQIGMFHCEGAITCLSLCPKLESDSSPAIPQIACGDQYGNVYLLTCI</sequence>
<dbReference type="PANTHER" id="PTHR44791:SF1">
    <property type="entry name" value="TELOMERASE PROTEIN COMPONENT 1"/>
    <property type="match status" value="1"/>
</dbReference>
<dbReference type="PANTHER" id="PTHR44791">
    <property type="entry name" value="TELOMERASE PROTEIN COMPONENT 1 TEP1"/>
    <property type="match status" value="1"/>
</dbReference>
<feature type="repeat" description="WD" evidence="3">
    <location>
        <begin position="1846"/>
        <end position="1887"/>
    </location>
</feature>